<proteinExistence type="predicted"/>
<dbReference type="GO" id="GO:0008168">
    <property type="term" value="F:methyltransferase activity"/>
    <property type="evidence" value="ECO:0007669"/>
    <property type="project" value="UniProtKB-KW"/>
</dbReference>
<dbReference type="SUPFAM" id="SSF53335">
    <property type="entry name" value="S-adenosyl-L-methionine-dependent methyltransferases"/>
    <property type="match status" value="1"/>
</dbReference>
<keyword evidence="2" id="KW-0489">Methyltransferase</keyword>
<feature type="signal peptide" evidence="1">
    <location>
        <begin position="1"/>
        <end position="22"/>
    </location>
</feature>
<feature type="chain" id="PRO_5047207587" evidence="1">
    <location>
        <begin position="23"/>
        <end position="133"/>
    </location>
</feature>
<accession>A0ABR2ISS6</accession>
<organism evidence="2 3">
    <name type="scientific">Apiospora arundinis</name>
    <dbReference type="NCBI Taxonomy" id="335852"/>
    <lineage>
        <taxon>Eukaryota</taxon>
        <taxon>Fungi</taxon>
        <taxon>Dikarya</taxon>
        <taxon>Ascomycota</taxon>
        <taxon>Pezizomycotina</taxon>
        <taxon>Sordariomycetes</taxon>
        <taxon>Xylariomycetidae</taxon>
        <taxon>Amphisphaeriales</taxon>
        <taxon>Apiosporaceae</taxon>
        <taxon>Apiospora</taxon>
    </lineage>
</organism>
<evidence type="ECO:0000313" key="3">
    <source>
        <dbReference type="Proteomes" id="UP001390339"/>
    </source>
</evidence>
<evidence type="ECO:0000256" key="1">
    <source>
        <dbReference type="SAM" id="SignalP"/>
    </source>
</evidence>
<keyword evidence="1" id="KW-0732">Signal</keyword>
<name>A0ABR2ISS6_9PEZI</name>
<dbReference type="Proteomes" id="UP001390339">
    <property type="component" value="Unassembled WGS sequence"/>
</dbReference>
<keyword evidence="3" id="KW-1185">Reference proteome</keyword>
<reference evidence="2 3" key="1">
    <citation type="journal article" date="2024" name="IMA Fungus">
        <title>Apiospora arundinis, a panoply of carbohydrate-active enzymes and secondary metabolites.</title>
        <authorList>
            <person name="Sorensen T."/>
            <person name="Petersen C."/>
            <person name="Muurmann A.T."/>
            <person name="Christiansen J.V."/>
            <person name="Brundto M.L."/>
            <person name="Overgaard C.K."/>
            <person name="Boysen A.T."/>
            <person name="Wollenberg R.D."/>
            <person name="Larsen T.O."/>
            <person name="Sorensen J.L."/>
            <person name="Nielsen K.L."/>
            <person name="Sondergaard T.E."/>
        </authorList>
    </citation>
    <scope>NUCLEOTIDE SEQUENCE [LARGE SCALE GENOMIC DNA]</scope>
    <source>
        <strain evidence="2 3">AAU 773</strain>
    </source>
</reference>
<evidence type="ECO:0000313" key="2">
    <source>
        <dbReference type="EMBL" id="KAK8867723.1"/>
    </source>
</evidence>
<dbReference type="InterPro" id="IPR029063">
    <property type="entry name" value="SAM-dependent_MTases_sf"/>
</dbReference>
<dbReference type="GO" id="GO:0032259">
    <property type="term" value="P:methylation"/>
    <property type="evidence" value="ECO:0007669"/>
    <property type="project" value="UniProtKB-KW"/>
</dbReference>
<dbReference type="Gene3D" id="3.40.50.150">
    <property type="entry name" value="Vaccinia Virus protein VP39"/>
    <property type="match status" value="1"/>
</dbReference>
<gene>
    <name evidence="2" type="ORF">PGQ11_006301</name>
</gene>
<comment type="caution">
    <text evidence="2">The sequence shown here is derived from an EMBL/GenBank/DDBJ whole genome shotgun (WGS) entry which is preliminary data.</text>
</comment>
<keyword evidence="2" id="KW-0808">Transferase</keyword>
<sequence>MLCSHWPLTVILFSPICTAYLARENPAASVIDTDLSMIQPTPEAVDVHNYEFIRDDAEEEWAFPSFTLDYVHMRAVALAFQSPRSVLGNAVKNLSPSCWVEYQDLDPTARSHDGTHKGKYIQLLIYLGIFDSH</sequence>
<dbReference type="EMBL" id="JAPCWZ010000004">
    <property type="protein sequence ID" value="KAK8867723.1"/>
    <property type="molecule type" value="Genomic_DNA"/>
</dbReference>
<protein>
    <submittedName>
        <fullName evidence="2">S-adenosyl-L-methionine-dependent methyltransferase</fullName>
    </submittedName>
</protein>